<sequence>MKKIYTAALLMVAVGVTACVSYAWNDKPDYIQSAEVRVTSYLTSDYGKTACNSTKINEQHWELGCVNKVKGKTFQYAVYSASQAPYAVSRPFYLEAINDNAKQSAEQGLMRYLQINTKAAG</sequence>
<keyword evidence="1" id="KW-0732">Signal</keyword>
<evidence type="ECO:0000313" key="2">
    <source>
        <dbReference type="EMBL" id="QPK02544.1"/>
    </source>
</evidence>
<protein>
    <recommendedName>
        <fullName evidence="3">Lipoprotein</fullName>
    </recommendedName>
</protein>
<gene>
    <name evidence="2" type="ORF">IDM36_10735</name>
</gene>
<organism evidence="2">
    <name type="scientific">Enterobacter mori</name>
    <dbReference type="NCBI Taxonomy" id="539813"/>
    <lineage>
        <taxon>Bacteria</taxon>
        <taxon>Pseudomonadati</taxon>
        <taxon>Pseudomonadota</taxon>
        <taxon>Gammaproteobacteria</taxon>
        <taxon>Enterobacterales</taxon>
        <taxon>Enterobacteriaceae</taxon>
        <taxon>Enterobacter</taxon>
    </lineage>
</organism>
<evidence type="ECO:0008006" key="3">
    <source>
        <dbReference type="Google" id="ProtNLM"/>
    </source>
</evidence>
<dbReference type="AlphaFoldDB" id="A0A7T0DZU3"/>
<dbReference type="PROSITE" id="PS51257">
    <property type="entry name" value="PROKAR_LIPOPROTEIN"/>
    <property type="match status" value="1"/>
</dbReference>
<feature type="signal peptide" evidence="1">
    <location>
        <begin position="1"/>
        <end position="23"/>
    </location>
</feature>
<dbReference type="EMBL" id="CP061801">
    <property type="protein sequence ID" value="QPK02544.1"/>
    <property type="molecule type" value="Genomic_DNA"/>
</dbReference>
<proteinExistence type="predicted"/>
<name>A0A7T0DZU3_9ENTR</name>
<evidence type="ECO:0000256" key="1">
    <source>
        <dbReference type="SAM" id="SignalP"/>
    </source>
</evidence>
<reference evidence="2" key="1">
    <citation type="submission" date="2020-09" db="EMBL/GenBank/DDBJ databases">
        <title>First Report of a novel Colistin-Resistant species of Enterobacter cloacae complex Producing MCR-5 isolated from hospital sewage water.</title>
        <authorList>
            <person name="Zhou K."/>
        </authorList>
    </citation>
    <scope>NUCLEOTIDE SEQUENCE [LARGE SCALE GENOMIC DNA]</scope>
    <source>
        <strain evidence="2">HSW1412</strain>
    </source>
</reference>
<accession>A0A7T0DZU3</accession>
<feature type="chain" id="PRO_5032588106" description="Lipoprotein" evidence="1">
    <location>
        <begin position="24"/>
        <end position="121"/>
    </location>
</feature>